<proteinExistence type="predicted"/>
<gene>
    <name evidence="1" type="primary">RvY_05795-1</name>
    <name evidence="1" type="synonym">RvY_05795.1</name>
    <name evidence="1" type="ORF">RvY_05795</name>
</gene>
<evidence type="ECO:0000313" key="2">
    <source>
        <dbReference type="Proteomes" id="UP000186922"/>
    </source>
</evidence>
<reference evidence="1 2" key="1">
    <citation type="journal article" date="2016" name="Nat. Commun.">
        <title>Extremotolerant tardigrade genome and improved radiotolerance of human cultured cells by tardigrade-unique protein.</title>
        <authorList>
            <person name="Hashimoto T."/>
            <person name="Horikawa D.D."/>
            <person name="Saito Y."/>
            <person name="Kuwahara H."/>
            <person name="Kozuka-Hata H."/>
            <person name="Shin-I T."/>
            <person name="Minakuchi Y."/>
            <person name="Ohishi K."/>
            <person name="Motoyama A."/>
            <person name="Aizu T."/>
            <person name="Enomoto A."/>
            <person name="Kondo K."/>
            <person name="Tanaka S."/>
            <person name="Hara Y."/>
            <person name="Koshikawa S."/>
            <person name="Sagara H."/>
            <person name="Miura T."/>
            <person name="Yokobori S."/>
            <person name="Miyagawa K."/>
            <person name="Suzuki Y."/>
            <person name="Kubo T."/>
            <person name="Oyama M."/>
            <person name="Kohara Y."/>
            <person name="Fujiyama A."/>
            <person name="Arakawa K."/>
            <person name="Katayama T."/>
            <person name="Toyoda A."/>
            <person name="Kunieda T."/>
        </authorList>
    </citation>
    <scope>NUCLEOTIDE SEQUENCE [LARGE SCALE GENOMIC DNA]</scope>
    <source>
        <strain evidence="1 2">YOKOZUNA-1</strain>
    </source>
</reference>
<protein>
    <submittedName>
        <fullName evidence="1">Uncharacterized protein</fullName>
    </submittedName>
</protein>
<evidence type="ECO:0000313" key="1">
    <source>
        <dbReference type="EMBL" id="GAU93941.1"/>
    </source>
</evidence>
<dbReference type="Proteomes" id="UP000186922">
    <property type="component" value="Unassembled WGS sequence"/>
</dbReference>
<name>A0A1D1UWS3_RAMVA</name>
<dbReference type="EMBL" id="BDGG01000002">
    <property type="protein sequence ID" value="GAU93941.1"/>
    <property type="molecule type" value="Genomic_DNA"/>
</dbReference>
<comment type="caution">
    <text evidence="1">The sequence shown here is derived from an EMBL/GenBank/DDBJ whole genome shotgun (WGS) entry which is preliminary data.</text>
</comment>
<organism evidence="1 2">
    <name type="scientific">Ramazzottius varieornatus</name>
    <name type="common">Water bear</name>
    <name type="synonym">Tardigrade</name>
    <dbReference type="NCBI Taxonomy" id="947166"/>
    <lineage>
        <taxon>Eukaryota</taxon>
        <taxon>Metazoa</taxon>
        <taxon>Ecdysozoa</taxon>
        <taxon>Tardigrada</taxon>
        <taxon>Eutardigrada</taxon>
        <taxon>Parachela</taxon>
        <taxon>Hypsibioidea</taxon>
        <taxon>Ramazzottiidae</taxon>
        <taxon>Ramazzottius</taxon>
    </lineage>
</organism>
<sequence length="161" mass="18301">MTTRSTTNAAKRLQVRVPVSTAYSHLIRLGFLHTIFTTGYYIDYMSCYYMPTHDLYREYYDSLNNFVVYCTKGYIMTGISKKISPWTQLYNIDWVQCCRLGFGPPRGLHPPVTYVGKDGTPVCNSRVLPATEVPCLYQHQYRKSSASGTQSTNGANFCNST</sequence>
<keyword evidence="2" id="KW-1185">Reference proteome</keyword>
<dbReference type="AlphaFoldDB" id="A0A1D1UWS3"/>
<accession>A0A1D1UWS3</accession>